<comment type="similarity">
    <text evidence="1 6">Belongs to the TACO1 family.</text>
</comment>
<dbReference type="InterPro" id="IPR017856">
    <property type="entry name" value="Integrase-like_N"/>
</dbReference>
<dbReference type="InterPro" id="IPR048300">
    <property type="entry name" value="TACO1_YebC-like_2nd/3rd_dom"/>
</dbReference>
<dbReference type="GO" id="GO:0003677">
    <property type="term" value="F:DNA binding"/>
    <property type="evidence" value="ECO:0007669"/>
    <property type="project" value="UniProtKB-UniRule"/>
</dbReference>
<dbReference type="PANTHER" id="PTHR12532:SF6">
    <property type="entry name" value="TRANSCRIPTIONAL REGULATORY PROTEIN YEBC-RELATED"/>
    <property type="match status" value="1"/>
</dbReference>
<dbReference type="Proteomes" id="UP000315343">
    <property type="component" value="Unassembled WGS sequence"/>
</dbReference>
<dbReference type="InterPro" id="IPR002876">
    <property type="entry name" value="Transcrip_reg_TACO1-like"/>
</dbReference>
<dbReference type="InterPro" id="IPR026564">
    <property type="entry name" value="Transcrip_reg_TACO1-like_dom3"/>
</dbReference>
<dbReference type="SUPFAM" id="SSF75625">
    <property type="entry name" value="YebC-like"/>
    <property type="match status" value="1"/>
</dbReference>
<dbReference type="InterPro" id="IPR049083">
    <property type="entry name" value="TACO1_YebC_N"/>
</dbReference>
<protein>
    <recommendedName>
        <fullName evidence="6">Probable transcriptional regulatory protein LY60_01048</fullName>
    </recommendedName>
</protein>
<keyword evidence="2 6" id="KW-0963">Cytoplasm</keyword>
<evidence type="ECO:0000313" key="10">
    <source>
        <dbReference type="Proteomes" id="UP000315343"/>
    </source>
</evidence>
<keyword evidence="5 6" id="KW-0804">Transcription</keyword>
<keyword evidence="4 6" id="KW-0238">DNA-binding</keyword>
<dbReference type="InterPro" id="IPR029072">
    <property type="entry name" value="YebC-like"/>
</dbReference>
<evidence type="ECO:0000259" key="7">
    <source>
        <dbReference type="Pfam" id="PF01709"/>
    </source>
</evidence>
<accession>A0A562JHI5</accession>
<evidence type="ECO:0000256" key="2">
    <source>
        <dbReference type="ARBA" id="ARBA00022490"/>
    </source>
</evidence>
<comment type="subcellular location">
    <subcellularLocation>
        <location evidence="6">Cytoplasm</location>
    </subcellularLocation>
</comment>
<feature type="domain" description="TACO1/YebC-like second and third" evidence="7">
    <location>
        <begin position="82"/>
        <end position="239"/>
    </location>
</feature>
<dbReference type="FunFam" id="1.10.10.200:FF:000002">
    <property type="entry name" value="Probable transcriptional regulatory protein CLM62_37755"/>
    <property type="match status" value="1"/>
</dbReference>
<dbReference type="EMBL" id="VLKH01000002">
    <property type="protein sequence ID" value="TWH82742.1"/>
    <property type="molecule type" value="Genomic_DNA"/>
</dbReference>
<name>A0A562JHI5_9FIRM</name>
<keyword evidence="10" id="KW-1185">Reference proteome</keyword>
<gene>
    <name evidence="9" type="ORF">LY60_01048</name>
</gene>
<dbReference type="AlphaFoldDB" id="A0A562JHI5"/>
<dbReference type="Pfam" id="PF20772">
    <property type="entry name" value="TACO1_YebC_N"/>
    <property type="match status" value="1"/>
</dbReference>
<dbReference type="HAMAP" id="MF_00693">
    <property type="entry name" value="Transcrip_reg_TACO1"/>
    <property type="match status" value="1"/>
</dbReference>
<proteinExistence type="inferred from homology"/>
<evidence type="ECO:0000256" key="1">
    <source>
        <dbReference type="ARBA" id="ARBA00008724"/>
    </source>
</evidence>
<dbReference type="RefSeq" id="WP_145080857.1">
    <property type="nucleotide sequence ID" value="NZ_DAMBUX010000023.1"/>
</dbReference>
<evidence type="ECO:0000259" key="8">
    <source>
        <dbReference type="Pfam" id="PF20772"/>
    </source>
</evidence>
<dbReference type="FunFam" id="3.30.70.980:FF:000002">
    <property type="entry name" value="Probable transcriptional regulatory protein YebC"/>
    <property type="match status" value="1"/>
</dbReference>
<dbReference type="OrthoDB" id="9781053at2"/>
<dbReference type="GO" id="GO:0005829">
    <property type="term" value="C:cytosol"/>
    <property type="evidence" value="ECO:0007669"/>
    <property type="project" value="TreeGrafter"/>
</dbReference>
<evidence type="ECO:0000313" key="9">
    <source>
        <dbReference type="EMBL" id="TWH82742.1"/>
    </source>
</evidence>
<dbReference type="NCBIfam" id="NF009044">
    <property type="entry name" value="PRK12378.1"/>
    <property type="match status" value="1"/>
</dbReference>
<dbReference type="NCBIfam" id="TIGR01033">
    <property type="entry name" value="YebC/PmpR family DNA-binding transcriptional regulator"/>
    <property type="match status" value="1"/>
</dbReference>
<sequence>MSGHSKWKTIKNKKGKADAQRGKIFTKLARYITVAVREGGPDPNYNSSLATAIEKAKSQNMPNDNIDRAIKTGMAAASGENFETITYEGYGPSGTAFMVQCLTDNKNRTAADVRHYFSKNNGNLGTTGCVGYLFSRKGIIEIELSDSIDEETLMMQALEAGAEDFETQDDSYEITTAPEDFIKVLHALKEAGYTNIKGDIMYIPATTVKVEDEENVKYLERLIEALDDCDDVQEVYHNWDEPEEEEEE</sequence>
<dbReference type="PANTHER" id="PTHR12532">
    <property type="entry name" value="TRANSLATIONAL ACTIVATOR OF CYTOCHROME C OXIDASE 1"/>
    <property type="match status" value="1"/>
</dbReference>
<evidence type="ECO:0000256" key="3">
    <source>
        <dbReference type="ARBA" id="ARBA00023015"/>
    </source>
</evidence>
<feature type="domain" description="TACO1/YebC-like N-terminal" evidence="8">
    <location>
        <begin position="5"/>
        <end position="73"/>
    </location>
</feature>
<organism evidence="9 10">
    <name type="scientific">Sedimentibacter saalensis</name>
    <dbReference type="NCBI Taxonomy" id="130788"/>
    <lineage>
        <taxon>Bacteria</taxon>
        <taxon>Bacillati</taxon>
        <taxon>Bacillota</taxon>
        <taxon>Tissierellia</taxon>
        <taxon>Sedimentibacter</taxon>
    </lineage>
</organism>
<evidence type="ECO:0000256" key="6">
    <source>
        <dbReference type="HAMAP-Rule" id="MF_00693"/>
    </source>
</evidence>
<dbReference type="Gene3D" id="3.30.70.980">
    <property type="match status" value="2"/>
</dbReference>
<dbReference type="GO" id="GO:0006355">
    <property type="term" value="P:regulation of DNA-templated transcription"/>
    <property type="evidence" value="ECO:0007669"/>
    <property type="project" value="UniProtKB-UniRule"/>
</dbReference>
<dbReference type="Gene3D" id="1.10.10.200">
    <property type="match status" value="1"/>
</dbReference>
<keyword evidence="3 6" id="KW-0805">Transcription regulation</keyword>
<comment type="caution">
    <text evidence="9">The sequence shown here is derived from an EMBL/GenBank/DDBJ whole genome shotgun (WGS) entry which is preliminary data.</text>
</comment>
<dbReference type="NCBIfam" id="NF001030">
    <property type="entry name" value="PRK00110.1"/>
    <property type="match status" value="1"/>
</dbReference>
<evidence type="ECO:0000256" key="4">
    <source>
        <dbReference type="ARBA" id="ARBA00023125"/>
    </source>
</evidence>
<reference evidence="9 10" key="1">
    <citation type="submission" date="2019-07" db="EMBL/GenBank/DDBJ databases">
        <title>Genomic Encyclopedia of Type Strains, Phase I: the one thousand microbial genomes (KMG-I) project.</title>
        <authorList>
            <person name="Kyrpides N."/>
        </authorList>
    </citation>
    <scope>NUCLEOTIDE SEQUENCE [LARGE SCALE GENOMIC DNA]</scope>
    <source>
        <strain evidence="9 10">DSM 13558</strain>
    </source>
</reference>
<evidence type="ECO:0000256" key="5">
    <source>
        <dbReference type="ARBA" id="ARBA00023163"/>
    </source>
</evidence>
<dbReference type="Pfam" id="PF01709">
    <property type="entry name" value="Transcrip_reg"/>
    <property type="match status" value="1"/>
</dbReference>